<keyword evidence="9" id="KW-0862">Zinc</keyword>
<dbReference type="STRING" id="39029.BSR42_04775"/>
<dbReference type="AlphaFoldDB" id="A0A0J6WWZ2"/>
<evidence type="ECO:0000256" key="4">
    <source>
        <dbReference type="ARBA" id="ARBA00023027"/>
    </source>
</evidence>
<feature type="domain" description="Alcohol dehydrogenase iron-type/glycerol dehydrogenase GldA" evidence="12">
    <location>
        <begin position="8"/>
        <end position="155"/>
    </location>
</feature>
<comment type="catalytic activity">
    <reaction evidence="8">
        <text>glycerol + NAD(+) = dihydroxyacetone + NADH + H(+)</text>
        <dbReference type="Rhea" id="RHEA:13769"/>
        <dbReference type="ChEBI" id="CHEBI:15378"/>
        <dbReference type="ChEBI" id="CHEBI:16016"/>
        <dbReference type="ChEBI" id="CHEBI:17754"/>
        <dbReference type="ChEBI" id="CHEBI:57540"/>
        <dbReference type="ChEBI" id="CHEBI:57945"/>
        <dbReference type="EC" id="1.1.1.6"/>
    </reaction>
</comment>
<evidence type="ECO:0000256" key="3">
    <source>
        <dbReference type="ARBA" id="ARBA00023002"/>
    </source>
</evidence>
<dbReference type="PIRSF" id="PIRSF000112">
    <property type="entry name" value="Glycerol_dehydrogenase"/>
    <property type="match status" value="1"/>
</dbReference>
<feature type="binding site" evidence="10">
    <location>
        <position position="122"/>
    </location>
    <ligand>
        <name>glycerol</name>
        <dbReference type="ChEBI" id="CHEBI:17754"/>
    </ligand>
</feature>
<feature type="binding site" evidence="11">
    <location>
        <begin position="117"/>
        <end position="120"/>
    </location>
    <ligand>
        <name>NAD(+)</name>
        <dbReference type="ChEBI" id="CHEBI:57540"/>
    </ligand>
</feature>
<evidence type="ECO:0000256" key="10">
    <source>
        <dbReference type="PIRSR" id="PIRSR000112-2"/>
    </source>
</evidence>
<feature type="binding site" evidence="9">
    <location>
        <position position="255"/>
    </location>
    <ligand>
        <name>glycerol</name>
        <dbReference type="ChEBI" id="CHEBI:17754"/>
    </ligand>
</feature>
<feature type="binding site" evidence="9">
    <location>
        <position position="172"/>
    </location>
    <ligand>
        <name>glycerol</name>
        <dbReference type="ChEBI" id="CHEBI:17754"/>
    </ligand>
</feature>
<dbReference type="PROSITE" id="PS00913">
    <property type="entry name" value="ADH_IRON_1"/>
    <property type="match status" value="1"/>
</dbReference>
<protein>
    <recommendedName>
        <fullName evidence="7">Glycerol dehydrogenase</fullName>
        <ecNumber evidence="6">1.1.1.6</ecNumber>
    </recommendedName>
</protein>
<dbReference type="RefSeq" id="WP_048513632.1">
    <property type="nucleotide sequence ID" value="NZ_FUXD01000004.1"/>
</dbReference>
<dbReference type="Proteomes" id="UP000036503">
    <property type="component" value="Unassembled WGS sequence"/>
</dbReference>
<keyword evidence="2 9" id="KW-0479">Metal-binding</keyword>
<dbReference type="InterPro" id="IPR001670">
    <property type="entry name" value="ADH_Fe/GldA"/>
</dbReference>
<keyword evidence="4 11" id="KW-0520">NAD</keyword>
<feature type="binding site" evidence="11">
    <location>
        <position position="126"/>
    </location>
    <ligand>
        <name>NAD(+)</name>
        <dbReference type="ChEBI" id="CHEBI:57540"/>
    </ligand>
</feature>
<dbReference type="PATRIC" id="fig|1122219.3.peg.3324"/>
<name>A0A0J6WWZ2_9FIRM</name>
<dbReference type="SUPFAM" id="SSF56796">
    <property type="entry name" value="Dehydroquinate synthase-like"/>
    <property type="match status" value="1"/>
</dbReference>
<organism evidence="13 14">
    <name type="scientific">Megasphaera cerevisiae DSM 20462</name>
    <dbReference type="NCBI Taxonomy" id="1122219"/>
    <lineage>
        <taxon>Bacteria</taxon>
        <taxon>Bacillati</taxon>
        <taxon>Bacillota</taxon>
        <taxon>Negativicutes</taxon>
        <taxon>Veillonellales</taxon>
        <taxon>Veillonellaceae</taxon>
        <taxon>Megasphaera</taxon>
    </lineage>
</organism>
<accession>A0A0J6WWZ2</accession>
<dbReference type="EC" id="1.1.1.6" evidence="6"/>
<dbReference type="InterPro" id="IPR018211">
    <property type="entry name" value="ADH_Fe_CS"/>
</dbReference>
<evidence type="ECO:0000256" key="8">
    <source>
        <dbReference type="ARBA" id="ARBA00049006"/>
    </source>
</evidence>
<evidence type="ECO:0000259" key="12">
    <source>
        <dbReference type="Pfam" id="PF00465"/>
    </source>
</evidence>
<dbReference type="InterPro" id="IPR016205">
    <property type="entry name" value="Glycerol_DH"/>
</dbReference>
<comment type="similarity">
    <text evidence="1">Belongs to the iron-containing alcohol dehydrogenase family.</text>
</comment>
<evidence type="ECO:0000313" key="14">
    <source>
        <dbReference type="Proteomes" id="UP000036503"/>
    </source>
</evidence>
<gene>
    <name evidence="13" type="ORF">AB840_04440</name>
</gene>
<evidence type="ECO:0000256" key="11">
    <source>
        <dbReference type="PIRSR" id="PIRSR000112-3"/>
    </source>
</evidence>
<dbReference type="NCBIfam" id="NF006941">
    <property type="entry name" value="PRK09423.1"/>
    <property type="match status" value="1"/>
</dbReference>
<dbReference type="InParanoid" id="A0A0J6WWZ2"/>
<proteinExistence type="inferred from homology"/>
<evidence type="ECO:0000256" key="5">
    <source>
        <dbReference type="ARBA" id="ARBA00037918"/>
    </source>
</evidence>
<reference evidence="13 14" key="1">
    <citation type="submission" date="2015-06" db="EMBL/GenBank/DDBJ databases">
        <title>Draft genome sequence of beer spoilage bacterium Megasphaera cerevisiae type strain 20462.</title>
        <authorList>
            <person name="Kutumbaka K."/>
            <person name="Pasmowitz J."/>
            <person name="Mategko J."/>
            <person name="Reyes D."/>
            <person name="Friedrich A."/>
            <person name="Han S."/>
            <person name="Martens-Habbena W."/>
            <person name="Neal-McKinney J."/>
            <person name="Janagama H.K."/>
            <person name="Nadala C."/>
            <person name="Samadpour M."/>
        </authorList>
    </citation>
    <scope>NUCLEOTIDE SEQUENCE [LARGE SCALE GENOMIC DNA]</scope>
    <source>
        <strain evidence="13 14">DSM 20462</strain>
    </source>
</reference>
<dbReference type="Pfam" id="PF00465">
    <property type="entry name" value="Fe-ADH"/>
    <property type="match status" value="1"/>
</dbReference>
<evidence type="ECO:0000256" key="2">
    <source>
        <dbReference type="ARBA" id="ARBA00022723"/>
    </source>
</evidence>
<evidence type="ECO:0000256" key="1">
    <source>
        <dbReference type="ARBA" id="ARBA00007358"/>
    </source>
</evidence>
<evidence type="ECO:0000256" key="7">
    <source>
        <dbReference type="ARBA" id="ARBA00040132"/>
    </source>
</evidence>
<comment type="caution">
    <text evidence="13">The sequence shown here is derived from an EMBL/GenBank/DDBJ whole genome shotgun (WGS) entry which is preliminary data.</text>
</comment>
<feature type="binding site" evidence="11">
    <location>
        <begin position="94"/>
        <end position="98"/>
    </location>
    <ligand>
        <name>NAD(+)</name>
        <dbReference type="ChEBI" id="CHEBI:57540"/>
    </ligand>
</feature>
<comment type="cofactor">
    <cofactor evidence="9">
        <name>Zn(2+)</name>
        <dbReference type="ChEBI" id="CHEBI:29105"/>
    </cofactor>
    <text evidence="9">Binds 1 zinc ion per subunit.</text>
</comment>
<dbReference type="CDD" id="cd08170">
    <property type="entry name" value="GlyDH"/>
    <property type="match status" value="1"/>
</dbReference>
<dbReference type="Gene3D" id="1.20.1090.10">
    <property type="entry name" value="Dehydroquinate synthase-like - alpha domain"/>
    <property type="match status" value="1"/>
</dbReference>
<dbReference type="PANTHER" id="PTHR43616">
    <property type="entry name" value="GLYCEROL DEHYDROGENASE"/>
    <property type="match status" value="1"/>
</dbReference>
<keyword evidence="14" id="KW-1185">Reference proteome</keyword>
<dbReference type="EMBL" id="LEKT01000009">
    <property type="protein sequence ID" value="KMO87134.1"/>
    <property type="molecule type" value="Genomic_DNA"/>
</dbReference>
<feature type="binding site" evidence="11">
    <location>
        <position position="132"/>
    </location>
    <ligand>
        <name>NAD(+)</name>
        <dbReference type="ChEBI" id="CHEBI:57540"/>
    </ligand>
</feature>
<comment type="pathway">
    <text evidence="5">Polyol metabolism; glycerol fermentation; glycerone phosphate from glycerol (oxidative route): step 1/2.</text>
</comment>
<dbReference type="Gene3D" id="3.40.50.1970">
    <property type="match status" value="1"/>
</dbReference>
<dbReference type="GO" id="GO:0046872">
    <property type="term" value="F:metal ion binding"/>
    <property type="evidence" value="ECO:0007669"/>
    <property type="project" value="UniProtKB-KW"/>
</dbReference>
<sequence length="363" mass="38131">MTIGIKAPGYYIQGAGELDRLGNYIKKIGTSFLVIGSANNKKRIGDRIAVSLKSADKTMFYWEFGGQCSKQAIADAVTAAQKQGCDAIIGVGGGKALDTAKAVATNMGGLPAIIIPTIASNDAPCSSVAVIYNDDDVVVKALMMHRNPDIVLVDTNLIVQAPKQYLIAGMGDALATYFEARACRRSGAKTMSRGQCSMTALALAELCYKTLLRNSVNALTAVEHHVVTPALEVVVEACVYLSGVGFESGGLAAAHAVNDGLAHVPQASKASHGEKVAFGLLVQLQLEHAPQEEWDTVLAYIRTVDLPSCLADLGITEVKEAEIRKAAEAAAAPAQFTKNIRPDITAEEVYNAIMAADAAGGHT</sequence>
<dbReference type="OrthoDB" id="5198708at2"/>
<evidence type="ECO:0000313" key="13">
    <source>
        <dbReference type="EMBL" id="KMO87134.1"/>
    </source>
</evidence>
<dbReference type="GO" id="GO:0008888">
    <property type="term" value="F:glycerol dehydrogenase (NAD+) activity"/>
    <property type="evidence" value="ECO:0007669"/>
    <property type="project" value="UniProtKB-EC"/>
</dbReference>
<feature type="binding site" evidence="9">
    <location>
        <position position="272"/>
    </location>
    <ligand>
        <name>glycerol</name>
        <dbReference type="ChEBI" id="CHEBI:17754"/>
    </ligand>
</feature>
<dbReference type="PANTHER" id="PTHR43616:SF5">
    <property type="entry name" value="GLYCEROL DEHYDROGENASE 1"/>
    <property type="match status" value="1"/>
</dbReference>
<evidence type="ECO:0000256" key="6">
    <source>
        <dbReference type="ARBA" id="ARBA00039147"/>
    </source>
</evidence>
<evidence type="ECO:0000256" key="9">
    <source>
        <dbReference type="PIRSR" id="PIRSR000112-1"/>
    </source>
</evidence>
<keyword evidence="3" id="KW-0560">Oxidoreductase</keyword>